<dbReference type="GeneID" id="89930500"/>
<dbReference type="GO" id="GO:0016791">
    <property type="term" value="F:phosphatase activity"/>
    <property type="evidence" value="ECO:0007669"/>
    <property type="project" value="InterPro"/>
</dbReference>
<protein>
    <recommendedName>
        <fullName evidence="4">Phosphoserine phosphatase</fullName>
    </recommendedName>
</protein>
<accession>A0AAV9NYN2</accession>
<comment type="caution">
    <text evidence="2">The sequence shown here is derived from an EMBL/GenBank/DDBJ whole genome shotgun (WGS) entry which is preliminary data.</text>
</comment>
<dbReference type="InterPro" id="IPR006384">
    <property type="entry name" value="HAD_hydro_PyrdxlP_Pase-like"/>
</dbReference>
<organism evidence="2 3">
    <name type="scientific">Saxophila tyrrhenica</name>
    <dbReference type="NCBI Taxonomy" id="1690608"/>
    <lineage>
        <taxon>Eukaryota</taxon>
        <taxon>Fungi</taxon>
        <taxon>Dikarya</taxon>
        <taxon>Ascomycota</taxon>
        <taxon>Pezizomycotina</taxon>
        <taxon>Dothideomycetes</taxon>
        <taxon>Dothideomycetidae</taxon>
        <taxon>Mycosphaerellales</taxon>
        <taxon>Extremaceae</taxon>
        <taxon>Saxophila</taxon>
    </lineage>
</organism>
<proteinExistence type="predicted"/>
<dbReference type="RefSeq" id="XP_064655214.1">
    <property type="nucleotide sequence ID" value="XM_064806397.1"/>
</dbReference>
<dbReference type="PANTHER" id="PTHR28181:SF2">
    <property type="entry name" value="PHOSPHORIC MONOESTER HYDROLASE"/>
    <property type="match status" value="1"/>
</dbReference>
<dbReference type="SUPFAM" id="SSF56784">
    <property type="entry name" value="HAD-like"/>
    <property type="match status" value="1"/>
</dbReference>
<evidence type="ECO:0000313" key="2">
    <source>
        <dbReference type="EMBL" id="KAK5165071.1"/>
    </source>
</evidence>
<dbReference type="AlphaFoldDB" id="A0AAV9NYN2"/>
<dbReference type="Gene3D" id="3.90.1470.20">
    <property type="match status" value="1"/>
</dbReference>
<sequence>MSESTSQLQEETNIQTPSLAAQHWTQQDIMASTSHLKAMNWPFPNPRFIFFTDFDGTITLKDSNDYMTDNIGFGTELRKQGNRDVLDGKKTFRDSFQEMIDSVNKPFPECIDYLVENIKLDPYFNEYFQWANSMGIPTVVVSSGMEPIIRAILKNLVGKDHVMMDIVSNEVMALPGKSIDQEGGWTIKYHDDSGFGHDKSLTIRPYAQLPADQRPTMFYAGDGVSDLSAAQETDLLFAKKGHDLIRYCVKQDVPFTVFEDWSTILEKVKLIVEGKTTVHEAARLGYEEYQKGNVGLNGNAG</sequence>
<dbReference type="Pfam" id="PF12710">
    <property type="entry name" value="HAD"/>
    <property type="match status" value="1"/>
</dbReference>
<dbReference type="Gene3D" id="3.40.50.1000">
    <property type="entry name" value="HAD superfamily/HAD-like"/>
    <property type="match status" value="1"/>
</dbReference>
<evidence type="ECO:0000256" key="1">
    <source>
        <dbReference type="ARBA" id="ARBA00022801"/>
    </source>
</evidence>
<keyword evidence="1" id="KW-0378">Hydrolase</keyword>
<name>A0AAV9NYN2_9PEZI</name>
<reference evidence="2 3" key="1">
    <citation type="submission" date="2023-08" db="EMBL/GenBank/DDBJ databases">
        <title>Black Yeasts Isolated from many extreme environments.</title>
        <authorList>
            <person name="Coleine C."/>
            <person name="Stajich J.E."/>
            <person name="Selbmann L."/>
        </authorList>
    </citation>
    <scope>NUCLEOTIDE SEQUENCE [LARGE SCALE GENOMIC DNA]</scope>
    <source>
        <strain evidence="2 3">CCFEE 5935</strain>
    </source>
</reference>
<dbReference type="NCBIfam" id="TIGR01488">
    <property type="entry name" value="HAD-SF-IB"/>
    <property type="match status" value="1"/>
</dbReference>
<dbReference type="InterPro" id="IPR023214">
    <property type="entry name" value="HAD_sf"/>
</dbReference>
<dbReference type="Proteomes" id="UP001337655">
    <property type="component" value="Unassembled WGS sequence"/>
</dbReference>
<dbReference type="InterPro" id="IPR050849">
    <property type="entry name" value="HAD-like_hydrolase_phosphatase"/>
</dbReference>
<gene>
    <name evidence="2" type="ORF">LTR77_009168</name>
</gene>
<dbReference type="PANTHER" id="PTHR28181">
    <property type="entry name" value="UPF0655 PROTEIN YCR015C"/>
    <property type="match status" value="1"/>
</dbReference>
<evidence type="ECO:0008006" key="4">
    <source>
        <dbReference type="Google" id="ProtNLM"/>
    </source>
</evidence>
<dbReference type="EMBL" id="JAVRRT010000017">
    <property type="protein sequence ID" value="KAK5165071.1"/>
    <property type="molecule type" value="Genomic_DNA"/>
</dbReference>
<dbReference type="NCBIfam" id="TIGR01489">
    <property type="entry name" value="DKMTPPase-SF"/>
    <property type="match status" value="1"/>
</dbReference>
<keyword evidence="3" id="KW-1185">Reference proteome</keyword>
<evidence type="ECO:0000313" key="3">
    <source>
        <dbReference type="Proteomes" id="UP001337655"/>
    </source>
</evidence>
<dbReference type="InterPro" id="IPR036412">
    <property type="entry name" value="HAD-like_sf"/>
</dbReference>